<reference evidence="1" key="1">
    <citation type="journal article" date="2021" name="Nat. Commun.">
        <title>Genetic determinants of endophytism in the Arabidopsis root mycobiome.</title>
        <authorList>
            <person name="Mesny F."/>
            <person name="Miyauchi S."/>
            <person name="Thiergart T."/>
            <person name="Pickel B."/>
            <person name="Atanasova L."/>
            <person name="Karlsson M."/>
            <person name="Huettel B."/>
            <person name="Barry K.W."/>
            <person name="Haridas S."/>
            <person name="Chen C."/>
            <person name="Bauer D."/>
            <person name="Andreopoulos W."/>
            <person name="Pangilinan J."/>
            <person name="LaButti K."/>
            <person name="Riley R."/>
            <person name="Lipzen A."/>
            <person name="Clum A."/>
            <person name="Drula E."/>
            <person name="Henrissat B."/>
            <person name="Kohler A."/>
            <person name="Grigoriev I.V."/>
            <person name="Martin F.M."/>
            <person name="Hacquard S."/>
        </authorList>
    </citation>
    <scope>NUCLEOTIDE SEQUENCE</scope>
    <source>
        <strain evidence="1">MPI-CAGE-AT-0021</strain>
    </source>
</reference>
<dbReference type="AlphaFoldDB" id="A0A9P9D030"/>
<name>A0A9P9D030_9HYPO</name>
<comment type="caution">
    <text evidence="1">The sequence shown here is derived from an EMBL/GenBank/DDBJ whole genome shotgun (WGS) entry which is preliminary data.</text>
</comment>
<organism evidence="1 2">
    <name type="scientific">Dactylonectria estremocensis</name>
    <dbReference type="NCBI Taxonomy" id="1079267"/>
    <lineage>
        <taxon>Eukaryota</taxon>
        <taxon>Fungi</taxon>
        <taxon>Dikarya</taxon>
        <taxon>Ascomycota</taxon>
        <taxon>Pezizomycotina</taxon>
        <taxon>Sordariomycetes</taxon>
        <taxon>Hypocreomycetidae</taxon>
        <taxon>Hypocreales</taxon>
        <taxon>Nectriaceae</taxon>
        <taxon>Dactylonectria</taxon>
    </lineage>
</organism>
<protein>
    <submittedName>
        <fullName evidence="1">Uncharacterized protein</fullName>
    </submittedName>
</protein>
<proteinExistence type="predicted"/>
<accession>A0A9P9D030</accession>
<evidence type="ECO:0000313" key="1">
    <source>
        <dbReference type="EMBL" id="KAH7109991.1"/>
    </source>
</evidence>
<dbReference type="OrthoDB" id="3490871at2759"/>
<dbReference type="Proteomes" id="UP000717696">
    <property type="component" value="Unassembled WGS sequence"/>
</dbReference>
<gene>
    <name evidence="1" type="ORF">B0J13DRAFT_534649</name>
</gene>
<dbReference type="EMBL" id="JAGMUU010000067">
    <property type="protein sequence ID" value="KAH7109991.1"/>
    <property type="molecule type" value="Genomic_DNA"/>
</dbReference>
<keyword evidence="2" id="KW-1185">Reference proteome</keyword>
<evidence type="ECO:0000313" key="2">
    <source>
        <dbReference type="Proteomes" id="UP000717696"/>
    </source>
</evidence>
<sequence>MNLSQARISNLWQSKPRHPHRVSVLTSTDRKQGTVRRYGQQLDACVVYDNFDYREGIKHQLISNHAEMRSVTTGKEYRGTDIPSGAIYDETAAKIDTYFIAEAIRSAYLTSVKSIFSTSAIPYPAIPTIELLELRKTDSKTLGPILFNEGTLDGSYKVVESIYKHQFQLDDKEFDNSRLMDLRHNSSRRPHVM</sequence>